<evidence type="ECO:0000313" key="2">
    <source>
        <dbReference type="Proteomes" id="UP000230002"/>
    </source>
</evidence>
<sequence>MQYSESFLAFPNITSFHFHCFYIVPPVHDDDLARFGTTWPRLESFRVSHLVGEYALPNVARPTLSGIIELAQRCPRLDMFHIPELDVTTIPNKDAVPCTGHGARYFTIKTVMPDALPPKTDMEIATVLDRVFPDIDLEYARSVCAFDGREWKDILQLLEAMRVGRENSELRARLRGG</sequence>
<organism evidence="1 2">
    <name type="scientific">Ganoderma sinense ZZ0214-1</name>
    <dbReference type="NCBI Taxonomy" id="1077348"/>
    <lineage>
        <taxon>Eukaryota</taxon>
        <taxon>Fungi</taxon>
        <taxon>Dikarya</taxon>
        <taxon>Basidiomycota</taxon>
        <taxon>Agaricomycotina</taxon>
        <taxon>Agaricomycetes</taxon>
        <taxon>Polyporales</taxon>
        <taxon>Polyporaceae</taxon>
        <taxon>Ganoderma</taxon>
    </lineage>
</organism>
<protein>
    <submittedName>
        <fullName evidence="1">Uncharacterized protein</fullName>
    </submittedName>
</protein>
<evidence type="ECO:0000313" key="1">
    <source>
        <dbReference type="EMBL" id="PIL33814.1"/>
    </source>
</evidence>
<dbReference type="Proteomes" id="UP000230002">
    <property type="component" value="Unassembled WGS sequence"/>
</dbReference>
<proteinExistence type="predicted"/>
<keyword evidence="2" id="KW-1185">Reference proteome</keyword>
<comment type="caution">
    <text evidence="1">The sequence shown here is derived from an EMBL/GenBank/DDBJ whole genome shotgun (WGS) entry which is preliminary data.</text>
</comment>
<reference evidence="1 2" key="1">
    <citation type="journal article" date="2015" name="Sci. Rep.">
        <title>Chromosome-level genome map provides insights into diverse defense mechanisms in the medicinal fungus Ganoderma sinense.</title>
        <authorList>
            <person name="Zhu Y."/>
            <person name="Xu J."/>
            <person name="Sun C."/>
            <person name="Zhou S."/>
            <person name="Xu H."/>
            <person name="Nelson D.R."/>
            <person name="Qian J."/>
            <person name="Song J."/>
            <person name="Luo H."/>
            <person name="Xiang L."/>
            <person name="Li Y."/>
            <person name="Xu Z."/>
            <person name="Ji A."/>
            <person name="Wang L."/>
            <person name="Lu S."/>
            <person name="Hayward A."/>
            <person name="Sun W."/>
            <person name="Li X."/>
            <person name="Schwartz D.C."/>
            <person name="Wang Y."/>
            <person name="Chen S."/>
        </authorList>
    </citation>
    <scope>NUCLEOTIDE SEQUENCE [LARGE SCALE GENOMIC DNA]</scope>
    <source>
        <strain evidence="1 2">ZZ0214-1</strain>
    </source>
</reference>
<gene>
    <name evidence="1" type="ORF">GSI_04439</name>
</gene>
<dbReference type="OrthoDB" id="2801180at2759"/>
<accession>A0A2G8SJ58</accession>
<dbReference type="AlphaFoldDB" id="A0A2G8SJ58"/>
<dbReference type="EMBL" id="AYKW01000007">
    <property type="protein sequence ID" value="PIL33814.1"/>
    <property type="molecule type" value="Genomic_DNA"/>
</dbReference>
<name>A0A2G8SJ58_9APHY</name>